<dbReference type="SMART" id="SM00867">
    <property type="entry name" value="YceI"/>
    <property type="match status" value="1"/>
</dbReference>
<dbReference type="SUPFAM" id="SSF101874">
    <property type="entry name" value="YceI-like"/>
    <property type="match status" value="1"/>
</dbReference>
<gene>
    <name evidence="4" type="ORF">ACFPEL_26465</name>
</gene>
<accession>A0ABV9RV11</accession>
<comment type="similarity">
    <text evidence="1">Belongs to the UPF0312 family.</text>
</comment>
<evidence type="ECO:0000313" key="4">
    <source>
        <dbReference type="EMBL" id="MFC4835977.1"/>
    </source>
</evidence>
<dbReference type="EMBL" id="JBHSIM010000052">
    <property type="protein sequence ID" value="MFC4835977.1"/>
    <property type="molecule type" value="Genomic_DNA"/>
</dbReference>
<dbReference type="InterPro" id="IPR008969">
    <property type="entry name" value="CarboxyPept-like_regulatory"/>
</dbReference>
<feature type="domain" description="Lipid/polyisoprenoid-binding YceI-like" evidence="3">
    <location>
        <begin position="113"/>
        <end position="281"/>
    </location>
</feature>
<feature type="region of interest" description="Disordered" evidence="2">
    <location>
        <begin position="1"/>
        <end position="29"/>
    </location>
</feature>
<dbReference type="PANTHER" id="PTHR34406:SF1">
    <property type="entry name" value="PROTEIN YCEI"/>
    <property type="match status" value="1"/>
</dbReference>
<evidence type="ECO:0000259" key="3">
    <source>
        <dbReference type="SMART" id="SM00867"/>
    </source>
</evidence>
<protein>
    <submittedName>
        <fullName evidence="4">YceI family protein</fullName>
    </submittedName>
</protein>
<sequence length="284" mass="29868">MGELDHLSQRTAETASGAPRGDGQVRGLAVTSDGWPVPFAVVTVIDASGTQVGGASIRGDGTFEVEGLPSGPVTVITSAVGHSPAARPLSGPGDLGRVVLTRSGALRLPAPGRWEIDPVHSRIAASAFHLGITKVHGRLRSFSGAIEMGADLAGTRVHAAIDPASVDTDDDTRDQHLRAGDFLDVLAFPRIEFSSTAITARSPDHWTMTGDLVLKGVRNTVALDVVYHGSGPDLWGGERAGFSATTQLSRDDFDIRWNQSVIAGIFAVGRTLRIEIDIEAVRTP</sequence>
<name>A0ABV9RV11_9PSEU</name>
<dbReference type="Gene3D" id="2.40.128.110">
    <property type="entry name" value="Lipid/polyisoprenoid-binding, YceI-like"/>
    <property type="match status" value="1"/>
</dbReference>
<dbReference type="Pfam" id="PF04264">
    <property type="entry name" value="YceI"/>
    <property type="match status" value="1"/>
</dbReference>
<dbReference type="RefSeq" id="WP_378015038.1">
    <property type="nucleotide sequence ID" value="NZ_BAABHN010000052.1"/>
</dbReference>
<reference evidence="5" key="1">
    <citation type="journal article" date="2019" name="Int. J. Syst. Evol. Microbiol.">
        <title>The Global Catalogue of Microorganisms (GCM) 10K type strain sequencing project: providing services to taxonomists for standard genome sequencing and annotation.</title>
        <authorList>
            <consortium name="The Broad Institute Genomics Platform"/>
            <consortium name="The Broad Institute Genome Sequencing Center for Infectious Disease"/>
            <person name="Wu L."/>
            <person name="Ma J."/>
        </authorList>
    </citation>
    <scope>NUCLEOTIDE SEQUENCE [LARGE SCALE GENOMIC DNA]</scope>
    <source>
        <strain evidence="5">CCUG 50347</strain>
    </source>
</reference>
<dbReference type="Proteomes" id="UP001595909">
    <property type="component" value="Unassembled WGS sequence"/>
</dbReference>
<keyword evidence="5" id="KW-1185">Reference proteome</keyword>
<dbReference type="PANTHER" id="PTHR34406">
    <property type="entry name" value="PROTEIN YCEI"/>
    <property type="match status" value="1"/>
</dbReference>
<evidence type="ECO:0000313" key="5">
    <source>
        <dbReference type="Proteomes" id="UP001595909"/>
    </source>
</evidence>
<organism evidence="4 5">
    <name type="scientific">Actinomycetospora chibensis</name>
    <dbReference type="NCBI Taxonomy" id="663606"/>
    <lineage>
        <taxon>Bacteria</taxon>
        <taxon>Bacillati</taxon>
        <taxon>Actinomycetota</taxon>
        <taxon>Actinomycetes</taxon>
        <taxon>Pseudonocardiales</taxon>
        <taxon>Pseudonocardiaceae</taxon>
        <taxon>Actinomycetospora</taxon>
    </lineage>
</organism>
<evidence type="ECO:0000256" key="1">
    <source>
        <dbReference type="ARBA" id="ARBA00008812"/>
    </source>
</evidence>
<dbReference type="InterPro" id="IPR007372">
    <property type="entry name" value="Lipid/polyisoprenoid-bd_YceI"/>
</dbReference>
<dbReference type="SUPFAM" id="SSF49464">
    <property type="entry name" value="Carboxypeptidase regulatory domain-like"/>
    <property type="match status" value="1"/>
</dbReference>
<comment type="caution">
    <text evidence="4">The sequence shown here is derived from an EMBL/GenBank/DDBJ whole genome shotgun (WGS) entry which is preliminary data.</text>
</comment>
<evidence type="ECO:0000256" key="2">
    <source>
        <dbReference type="SAM" id="MobiDB-lite"/>
    </source>
</evidence>
<dbReference type="Pfam" id="PF13620">
    <property type="entry name" value="CarboxypepD_reg"/>
    <property type="match status" value="1"/>
</dbReference>
<proteinExistence type="inferred from homology"/>
<dbReference type="InterPro" id="IPR036761">
    <property type="entry name" value="TTHA0802/YceI-like_sf"/>
</dbReference>